<dbReference type="CDD" id="cd13686">
    <property type="entry name" value="GluR_Plant"/>
    <property type="match status" value="1"/>
</dbReference>
<dbReference type="PIRSF" id="PIRSF037090">
    <property type="entry name" value="Iontro_Glu-like_rcpt_pln"/>
    <property type="match status" value="1"/>
</dbReference>
<keyword evidence="4 15" id="KW-0813">Transport</keyword>
<reference evidence="19 20" key="1">
    <citation type="submission" date="2020-06" db="EMBL/GenBank/DDBJ databases">
        <title>Transcriptomic and genomic resources for Thalictrum thalictroides and T. hernandezii: Facilitating candidate gene discovery in an emerging model plant lineage.</title>
        <authorList>
            <person name="Arias T."/>
            <person name="Riano-Pachon D.M."/>
            <person name="Di Stilio V.S."/>
        </authorList>
    </citation>
    <scope>NUCLEOTIDE SEQUENCE [LARGE SCALE GENOMIC DNA]</scope>
    <source>
        <strain evidence="20">cv. WT478/WT964</strain>
        <tissue evidence="19">Leaves</tissue>
    </source>
</reference>
<evidence type="ECO:0000256" key="17">
    <source>
        <dbReference type="SAM" id="SignalP"/>
    </source>
</evidence>
<dbReference type="InterPro" id="IPR019594">
    <property type="entry name" value="Glu/Gly-bd"/>
</dbReference>
<dbReference type="GO" id="GO:0016020">
    <property type="term" value="C:membrane"/>
    <property type="evidence" value="ECO:0007669"/>
    <property type="project" value="UniProtKB-SubCell"/>
</dbReference>
<dbReference type="GO" id="GO:0015276">
    <property type="term" value="F:ligand-gated monoatomic ion channel activity"/>
    <property type="evidence" value="ECO:0007669"/>
    <property type="project" value="InterPro"/>
</dbReference>
<dbReference type="SUPFAM" id="SSF53850">
    <property type="entry name" value="Periplasmic binding protein-like II"/>
    <property type="match status" value="1"/>
</dbReference>
<dbReference type="Pfam" id="PF00060">
    <property type="entry name" value="Lig_chan"/>
    <property type="match status" value="1"/>
</dbReference>
<evidence type="ECO:0000256" key="10">
    <source>
        <dbReference type="ARBA" id="ARBA00023170"/>
    </source>
</evidence>
<evidence type="ECO:0000256" key="15">
    <source>
        <dbReference type="PIRNR" id="PIRNR037090"/>
    </source>
</evidence>
<dbReference type="InterPro" id="IPR017103">
    <property type="entry name" value="Iontropic_Glu_rcpt_pln"/>
</dbReference>
<evidence type="ECO:0000256" key="6">
    <source>
        <dbReference type="ARBA" id="ARBA00022729"/>
    </source>
</evidence>
<evidence type="ECO:0000256" key="2">
    <source>
        <dbReference type="ARBA" id="ARBA00008685"/>
    </source>
</evidence>
<protein>
    <recommendedName>
        <fullName evidence="15">Glutamate receptor</fullName>
    </recommendedName>
</protein>
<proteinExistence type="inferred from homology"/>
<evidence type="ECO:0000256" key="7">
    <source>
        <dbReference type="ARBA" id="ARBA00022989"/>
    </source>
</evidence>
<evidence type="ECO:0000256" key="8">
    <source>
        <dbReference type="ARBA" id="ARBA00023065"/>
    </source>
</evidence>
<evidence type="ECO:0000313" key="19">
    <source>
        <dbReference type="EMBL" id="KAF5197312.1"/>
    </source>
</evidence>
<dbReference type="PANTHER" id="PTHR34836">
    <property type="entry name" value="OS06G0188250 PROTEIN"/>
    <property type="match status" value="1"/>
</dbReference>
<dbReference type="InterPro" id="IPR001828">
    <property type="entry name" value="ANF_lig-bd_rcpt"/>
</dbReference>
<dbReference type="AlphaFoldDB" id="A0A7J6WMI2"/>
<dbReference type="Gene3D" id="3.40.50.2300">
    <property type="match status" value="2"/>
</dbReference>
<feature type="domain" description="Ionotropic glutamate receptor C-terminal" evidence="18">
    <location>
        <begin position="445"/>
        <end position="784"/>
    </location>
</feature>
<dbReference type="GO" id="GO:0004930">
    <property type="term" value="F:G protein-coupled receptor activity"/>
    <property type="evidence" value="ECO:0007669"/>
    <property type="project" value="InterPro"/>
</dbReference>
<dbReference type="EMBL" id="JABWDY010014818">
    <property type="protein sequence ID" value="KAF5197312.1"/>
    <property type="molecule type" value="Genomic_DNA"/>
</dbReference>
<comment type="subcellular location">
    <subcellularLocation>
        <location evidence="1">Membrane</location>
        <topology evidence="1">Multi-pass membrane protein</topology>
    </subcellularLocation>
</comment>
<keyword evidence="12 15" id="KW-1071">Ligand-gated ion channel</keyword>
<organism evidence="19 20">
    <name type="scientific">Thalictrum thalictroides</name>
    <name type="common">Rue-anemone</name>
    <name type="synonym">Anemone thalictroides</name>
    <dbReference type="NCBI Taxonomy" id="46969"/>
    <lineage>
        <taxon>Eukaryota</taxon>
        <taxon>Viridiplantae</taxon>
        <taxon>Streptophyta</taxon>
        <taxon>Embryophyta</taxon>
        <taxon>Tracheophyta</taxon>
        <taxon>Spermatophyta</taxon>
        <taxon>Magnoliopsida</taxon>
        <taxon>Ranunculales</taxon>
        <taxon>Ranunculaceae</taxon>
        <taxon>Thalictroideae</taxon>
        <taxon>Thalictrum</taxon>
    </lineage>
</organism>
<gene>
    <name evidence="19" type="ORF">FRX31_013103</name>
</gene>
<evidence type="ECO:0000256" key="5">
    <source>
        <dbReference type="ARBA" id="ARBA00022692"/>
    </source>
</evidence>
<evidence type="ECO:0000256" key="11">
    <source>
        <dbReference type="ARBA" id="ARBA00023180"/>
    </source>
</evidence>
<keyword evidence="5 16" id="KW-0812">Transmembrane</keyword>
<comment type="subunit">
    <text evidence="3">May form heteromers.</text>
</comment>
<name>A0A7J6WMI2_THATH</name>
<dbReference type="SMART" id="SM00079">
    <property type="entry name" value="PBPe"/>
    <property type="match status" value="1"/>
</dbReference>
<evidence type="ECO:0000256" key="12">
    <source>
        <dbReference type="ARBA" id="ARBA00023286"/>
    </source>
</evidence>
<evidence type="ECO:0000256" key="3">
    <source>
        <dbReference type="ARBA" id="ARBA00011095"/>
    </source>
</evidence>
<comment type="function">
    <text evidence="14">Glutamate-gated receptor that probably acts as a non-selective cation channel. May be involved in light-signal transduction and calcium homeostasis via the regulation of calcium influx into cells.</text>
</comment>
<feature type="chain" id="PRO_5029510850" description="Glutamate receptor" evidence="17">
    <location>
        <begin position="27"/>
        <end position="842"/>
    </location>
</feature>
<evidence type="ECO:0000256" key="9">
    <source>
        <dbReference type="ARBA" id="ARBA00023136"/>
    </source>
</evidence>
<evidence type="ECO:0000256" key="13">
    <source>
        <dbReference type="ARBA" id="ARBA00023303"/>
    </source>
</evidence>
<dbReference type="FunFam" id="3.40.50.2300:FF:000081">
    <property type="entry name" value="Glutamate receptor"/>
    <property type="match status" value="1"/>
</dbReference>
<keyword evidence="10 15" id="KW-0675">Receptor</keyword>
<dbReference type="Gene3D" id="3.40.190.10">
    <property type="entry name" value="Periplasmic binding protein-like II"/>
    <property type="match status" value="3"/>
</dbReference>
<dbReference type="Proteomes" id="UP000554482">
    <property type="component" value="Unassembled WGS sequence"/>
</dbReference>
<feature type="transmembrane region" description="Helical" evidence="16">
    <location>
        <begin position="620"/>
        <end position="642"/>
    </location>
</feature>
<evidence type="ECO:0000256" key="16">
    <source>
        <dbReference type="SAM" id="Phobius"/>
    </source>
</evidence>
<dbReference type="FunFam" id="3.40.190.10:FF:000195">
    <property type="entry name" value="Glutamate receptor 2.7"/>
    <property type="match status" value="1"/>
</dbReference>
<comment type="function">
    <text evidence="15">Glutamate-gated receptor that probably acts as non-selective cation channel.</text>
</comment>
<keyword evidence="13 15" id="KW-0407">Ion channel</keyword>
<accession>A0A7J6WMI2</accession>
<feature type="transmembrane region" description="Helical" evidence="16">
    <location>
        <begin position="555"/>
        <end position="581"/>
    </location>
</feature>
<dbReference type="PRINTS" id="PR00248">
    <property type="entry name" value="GPCRMGR"/>
</dbReference>
<evidence type="ECO:0000313" key="20">
    <source>
        <dbReference type="Proteomes" id="UP000554482"/>
    </source>
</evidence>
<sequence>MNNIQSVHILFVLFIALVASLQLAIAEDGNLTPIDVGVILDLDTWVGKVSNSCMFMAISDFYAIHADYKTRLVLHTRDSKSEVVGAVFAGPQKSAQTEFIVDIGEKAQIPVVSFSATIPSLYSRIPYFIQTTPDDHTQVKAIASIVQAFRWRKVILIHEDTDYGNRLVPHLIDAFQDINTNIVYRSIISAFATDEQIFEELNKLVMMQTSIFIVHMSASFGGQFFIKAKQVGMMTEGYAWIVTNGLMNVLESLEATVINSMQGVVGVEPYIPNSQKLGNFITRWKRKFLEDNPDNEKAEMISFGLWAYDTIWALAMATERVGNLTSSSYKLETDGKSTDLFGIGVSQAGPKLLEEILKTEFEGLSGKFQLVNRQLEPSAFQILNVIGKGGREIGFWTSKYGISRDLNLNNERIYSTSADQFRGIVWPGESTTVPKGWVIPINGKKLRIGVPVQDGFSELVNVSGYCIDVFESAIASLPYSIPYEFVPFQRDDGQSAGSYNDLIDQVYLQKFDAVVGDITITANRSLYVDFAFPYTDGGLWMIVPLKKHDESNRWIFLHPLSIDFGISMAAFIVTTFCVWFLEQGQPDENKGALPYDSLRKIIFLASEIIPLTYKKKASSILSKLMVIIWLFLIIGLALNYVVTLKSMLALEQLEPAITDFNDLINNGDFVGYRKGTFVIDLLKRVRFDESKLKPYTSPEECHELLSKGSQNGGVSAVFDEMPYVEIFLAKHCFKYTMVGPTHKTDGFGFVFPRGSPLVSDISKAVLEVTEGNKLMDLERAWFTPTTTCEDRKWAIFSSIDPSRLIQLSICILILSLLITSSMFANRLFEKPSPTPTEEKKNN</sequence>
<dbReference type="FunFam" id="3.40.50.2300:FF:000195">
    <property type="entry name" value="Glutamate receptor"/>
    <property type="match status" value="1"/>
</dbReference>
<comment type="caution">
    <text evidence="19">The sequence shown here is derived from an EMBL/GenBank/DDBJ whole genome shotgun (WGS) entry which is preliminary data.</text>
</comment>
<dbReference type="InterPro" id="IPR015683">
    <property type="entry name" value="Ionotropic_Glu_rcpt"/>
</dbReference>
<keyword evidence="7 16" id="KW-1133">Transmembrane helix</keyword>
<keyword evidence="9 15" id="KW-0472">Membrane</keyword>
<dbReference type="PANTHER" id="PTHR34836:SF1">
    <property type="entry name" value="OS09G0428600 PROTEIN"/>
    <property type="match status" value="1"/>
</dbReference>
<dbReference type="SUPFAM" id="SSF53822">
    <property type="entry name" value="Periplasmic binding protein-like I"/>
    <property type="match status" value="1"/>
</dbReference>
<keyword evidence="8 15" id="KW-0406">Ion transport</keyword>
<comment type="similarity">
    <text evidence="2 15">Belongs to the glutamate-gated ion channel (TC 1.A.10.1) family.</text>
</comment>
<evidence type="ECO:0000256" key="1">
    <source>
        <dbReference type="ARBA" id="ARBA00004141"/>
    </source>
</evidence>
<dbReference type="InterPro" id="IPR001320">
    <property type="entry name" value="Iontro_rcpt_C"/>
</dbReference>
<dbReference type="Pfam" id="PF10613">
    <property type="entry name" value="Lig_chan-Glu_bd"/>
    <property type="match status" value="1"/>
</dbReference>
<evidence type="ECO:0000259" key="18">
    <source>
        <dbReference type="SMART" id="SM00079"/>
    </source>
</evidence>
<evidence type="ECO:0000256" key="14">
    <source>
        <dbReference type="ARBA" id="ARBA00049638"/>
    </source>
</evidence>
<keyword evidence="6 17" id="KW-0732">Signal</keyword>
<keyword evidence="11" id="KW-0325">Glycoprotein</keyword>
<evidence type="ECO:0000256" key="4">
    <source>
        <dbReference type="ARBA" id="ARBA00022448"/>
    </source>
</evidence>
<feature type="signal peptide" evidence="17">
    <location>
        <begin position="1"/>
        <end position="26"/>
    </location>
</feature>
<dbReference type="FunFam" id="3.40.190.10:FF:000103">
    <property type="entry name" value="Glutamate receptor"/>
    <property type="match status" value="1"/>
</dbReference>
<dbReference type="CDD" id="cd19990">
    <property type="entry name" value="PBP1_GABAb_receptor_plant"/>
    <property type="match status" value="1"/>
</dbReference>
<dbReference type="InterPro" id="IPR044440">
    <property type="entry name" value="GABAb_receptor_plant_PBP1"/>
</dbReference>
<dbReference type="InterPro" id="IPR000337">
    <property type="entry name" value="GPCR_3"/>
</dbReference>
<dbReference type="Pfam" id="PF01094">
    <property type="entry name" value="ANF_receptor"/>
    <property type="match status" value="1"/>
</dbReference>
<keyword evidence="20" id="KW-1185">Reference proteome</keyword>
<dbReference type="OrthoDB" id="1911081at2759"/>
<dbReference type="InterPro" id="IPR028082">
    <property type="entry name" value="Peripla_BP_I"/>
</dbReference>